<dbReference type="KEGG" id="smb:smi_1100"/>
<accession>D3H902</accession>
<protein>
    <submittedName>
        <fullName evidence="1">Uncharacterized protein</fullName>
    </submittedName>
</protein>
<dbReference type="Proteomes" id="UP000008563">
    <property type="component" value="Chromosome"/>
</dbReference>
<sequence>MVKYSYSTKKAEKEMTTTKNPWNDILTTTHKGKEAIVAHDDWEIIQTILKTEKDDKTALHLNFYPQQFVGDIKNADVIILAKNPGYSDEYEKLYNNNKDYQQTCLDSLQLKKVGFHAFELDEGDKLGFTAAKFKFWFEDAGMGDLFKTNDDYKKHVDWFTKHIALAEFFPYHSNRYDGKITTLVKKKGYLPTQQFLFNLIKERIADESKSPVTILIARGYAEWGNAIPELKTYETCYRSTSPRAASVRARCLLKGDGKAKIYATEEFSETLSKLFKDP</sequence>
<dbReference type="EMBL" id="FN568063">
    <property type="protein sequence ID" value="CBJ22347.1"/>
    <property type="molecule type" value="Genomic_DNA"/>
</dbReference>
<gene>
    <name evidence="1" type="ordered locus">smi_1100</name>
</gene>
<organism evidence="1 2">
    <name type="scientific">Streptococcus mitis (strain B6)</name>
    <dbReference type="NCBI Taxonomy" id="365659"/>
    <lineage>
        <taxon>Bacteria</taxon>
        <taxon>Bacillati</taxon>
        <taxon>Bacillota</taxon>
        <taxon>Bacilli</taxon>
        <taxon>Lactobacillales</taxon>
        <taxon>Streptococcaceae</taxon>
        <taxon>Streptococcus</taxon>
        <taxon>Streptococcus mitis group</taxon>
    </lineage>
</organism>
<dbReference type="HOGENOM" id="CLU_1037976_0_0_9"/>
<dbReference type="RefSeq" id="WP_000241895.1">
    <property type="nucleotide sequence ID" value="NC_013853.1"/>
</dbReference>
<dbReference type="AlphaFoldDB" id="D3H902"/>
<dbReference type="OrthoDB" id="1425264at2"/>
<evidence type="ECO:0000313" key="2">
    <source>
        <dbReference type="Proteomes" id="UP000008563"/>
    </source>
</evidence>
<dbReference type="eggNOG" id="ENOG5032Y3V">
    <property type="taxonomic scope" value="Bacteria"/>
</dbReference>
<reference evidence="1 2" key="1">
    <citation type="journal article" date="2010" name="PLoS ONE">
        <title>The genome of Streptococcus mitis B6--what is a commensal?</title>
        <authorList>
            <person name="Denapaite D."/>
            <person name="Brueckner R."/>
            <person name="Nuhn M."/>
            <person name="Reichmann P."/>
            <person name="Henrich B."/>
            <person name="Maurer P."/>
            <person name="Schaehle Y."/>
            <person name="Selbmann P."/>
            <person name="Zimmermann W."/>
            <person name="Wambutt R."/>
            <person name="Hakenbeck R."/>
        </authorList>
    </citation>
    <scope>NUCLEOTIDE SEQUENCE [LARGE SCALE GENOMIC DNA]</scope>
    <source>
        <strain evidence="1 2">B6</strain>
    </source>
</reference>
<proteinExistence type="predicted"/>
<dbReference type="PATRIC" id="fig|365659.3.peg.1108"/>
<name>D3H902_STRM6</name>
<evidence type="ECO:0000313" key="1">
    <source>
        <dbReference type="EMBL" id="CBJ22347.1"/>
    </source>
</evidence>